<name>A0A1I1EHV2_9SPHI</name>
<protein>
    <submittedName>
        <fullName evidence="3">Uncharacterized protein</fullName>
    </submittedName>
</protein>
<evidence type="ECO:0000313" key="3">
    <source>
        <dbReference type="EMBL" id="SFB84560.1"/>
    </source>
</evidence>
<keyword evidence="2" id="KW-0472">Membrane</keyword>
<organism evidence="3 4">
    <name type="scientific">Parapedobacter composti</name>
    <dbReference type="NCBI Taxonomy" id="623281"/>
    <lineage>
        <taxon>Bacteria</taxon>
        <taxon>Pseudomonadati</taxon>
        <taxon>Bacteroidota</taxon>
        <taxon>Sphingobacteriia</taxon>
        <taxon>Sphingobacteriales</taxon>
        <taxon>Sphingobacteriaceae</taxon>
        <taxon>Parapedobacter</taxon>
    </lineage>
</organism>
<dbReference type="RefSeq" id="WP_090970642.1">
    <property type="nucleotide sequence ID" value="NZ_FOLL01000001.1"/>
</dbReference>
<reference evidence="3 4" key="1">
    <citation type="submission" date="2016-10" db="EMBL/GenBank/DDBJ databases">
        <authorList>
            <person name="de Groot N.N."/>
        </authorList>
    </citation>
    <scope>NUCLEOTIDE SEQUENCE [LARGE SCALE GENOMIC DNA]</scope>
    <source>
        <strain evidence="3 4">DSM 22900</strain>
    </source>
</reference>
<evidence type="ECO:0000256" key="2">
    <source>
        <dbReference type="SAM" id="Phobius"/>
    </source>
</evidence>
<dbReference type="AlphaFoldDB" id="A0A1I1EHV2"/>
<dbReference type="STRING" id="623281.SAMN05421747_101481"/>
<feature type="coiled-coil region" evidence="1">
    <location>
        <begin position="118"/>
        <end position="173"/>
    </location>
</feature>
<evidence type="ECO:0000313" key="4">
    <source>
        <dbReference type="Proteomes" id="UP000199577"/>
    </source>
</evidence>
<gene>
    <name evidence="3" type="ORF">SAMN05421747_101481</name>
</gene>
<accession>A0A1I1EHV2</accession>
<keyword evidence="2" id="KW-1133">Transmembrane helix</keyword>
<keyword evidence="1" id="KW-0175">Coiled coil</keyword>
<dbReference type="EMBL" id="FOLL01000001">
    <property type="protein sequence ID" value="SFB84560.1"/>
    <property type="molecule type" value="Genomic_DNA"/>
</dbReference>
<keyword evidence="2" id="KW-0812">Transmembrane</keyword>
<sequence>MKKDLKTFITENRAAFDDVNPPSMLWQRIADELDKNEQPQRHTPTLRIQLRRLLKVAAITFLIGTAGMVIYFYGKQQAYHDYSKVNPDLAAEQQIYAQLVMQKKDSVAYIATSNPTLYGEFSKVLNQMEANYEALKLEFKESPNKALTLEAMIRNLQAQIEVLSQQLEVLNYINQTKSQARNEQI</sequence>
<dbReference type="OrthoDB" id="1120747at2"/>
<dbReference type="Proteomes" id="UP000199577">
    <property type="component" value="Unassembled WGS sequence"/>
</dbReference>
<feature type="transmembrane region" description="Helical" evidence="2">
    <location>
        <begin position="53"/>
        <end position="74"/>
    </location>
</feature>
<evidence type="ECO:0000256" key="1">
    <source>
        <dbReference type="SAM" id="Coils"/>
    </source>
</evidence>
<proteinExistence type="predicted"/>
<keyword evidence="4" id="KW-1185">Reference proteome</keyword>